<dbReference type="EMBL" id="JAANIA010000268">
    <property type="protein sequence ID" value="KAG5325509.1"/>
    <property type="molecule type" value="Genomic_DNA"/>
</dbReference>
<evidence type="ECO:0000256" key="3">
    <source>
        <dbReference type="ARBA" id="ARBA00022692"/>
    </source>
</evidence>
<keyword evidence="3 8" id="KW-0812">Transmembrane</keyword>
<evidence type="ECO:0000256" key="5">
    <source>
        <dbReference type="ARBA" id="ARBA00023136"/>
    </source>
</evidence>
<accession>A0A836F347</accession>
<feature type="transmembrane region" description="Helical" evidence="8">
    <location>
        <begin position="180"/>
        <end position="202"/>
    </location>
</feature>
<evidence type="ECO:0000256" key="6">
    <source>
        <dbReference type="ARBA" id="ARBA00040778"/>
    </source>
</evidence>
<organism evidence="9 10">
    <name type="scientific">Pseudoatta argentina</name>
    <dbReference type="NCBI Taxonomy" id="621737"/>
    <lineage>
        <taxon>Eukaryota</taxon>
        <taxon>Metazoa</taxon>
        <taxon>Ecdysozoa</taxon>
        <taxon>Arthropoda</taxon>
        <taxon>Hexapoda</taxon>
        <taxon>Insecta</taxon>
        <taxon>Pterygota</taxon>
        <taxon>Neoptera</taxon>
        <taxon>Endopterygota</taxon>
        <taxon>Hymenoptera</taxon>
        <taxon>Apocrita</taxon>
        <taxon>Aculeata</taxon>
        <taxon>Formicoidea</taxon>
        <taxon>Formicidae</taxon>
        <taxon>Myrmicinae</taxon>
        <taxon>Pseudoatta</taxon>
    </lineage>
</organism>
<keyword evidence="4 8" id="KW-1133">Transmembrane helix</keyword>
<keyword evidence="10" id="KW-1185">Reference proteome</keyword>
<dbReference type="PANTHER" id="PTHR13002:SF1">
    <property type="entry name" value="COMPLEX I ASSEMBLY FACTOR TIMMDC1, MITOCHONDRIAL"/>
    <property type="match status" value="1"/>
</dbReference>
<keyword evidence="5 8" id="KW-0472">Membrane</keyword>
<dbReference type="Pfam" id="PF02466">
    <property type="entry name" value="Tim17"/>
    <property type="match status" value="1"/>
</dbReference>
<evidence type="ECO:0000256" key="7">
    <source>
        <dbReference type="ARBA" id="ARBA00041344"/>
    </source>
</evidence>
<dbReference type="InterPro" id="IPR055299">
    <property type="entry name" value="TIMMDC1"/>
</dbReference>
<name>A0A836F347_9HYME</name>
<comment type="subcellular location">
    <subcellularLocation>
        <location evidence="1">Membrane</location>
        <topology evidence="1">Multi-pass membrane protein</topology>
    </subcellularLocation>
</comment>
<evidence type="ECO:0000313" key="10">
    <source>
        <dbReference type="Proteomes" id="UP000668214"/>
    </source>
</evidence>
<comment type="similarity">
    <text evidence="2">Belongs to the Tim17/Tim22/Tim23 family.</text>
</comment>
<dbReference type="AlphaFoldDB" id="A0A836F347"/>
<dbReference type="GO" id="GO:0032981">
    <property type="term" value="P:mitochondrial respiratory chain complex I assembly"/>
    <property type="evidence" value="ECO:0007669"/>
    <property type="project" value="InterPro"/>
</dbReference>
<dbReference type="GO" id="GO:0016020">
    <property type="term" value="C:membrane"/>
    <property type="evidence" value="ECO:0007669"/>
    <property type="project" value="UniProtKB-SubCell"/>
</dbReference>
<evidence type="ECO:0000256" key="2">
    <source>
        <dbReference type="ARBA" id="ARBA00008444"/>
    </source>
</evidence>
<evidence type="ECO:0000313" key="9">
    <source>
        <dbReference type="EMBL" id="KAG5325509.1"/>
    </source>
</evidence>
<evidence type="ECO:0000256" key="4">
    <source>
        <dbReference type="ARBA" id="ARBA00022989"/>
    </source>
</evidence>
<dbReference type="PANTHER" id="PTHR13002">
    <property type="entry name" value="C3ORF1 PROTEIN-RELATED"/>
    <property type="match status" value="1"/>
</dbReference>
<dbReference type="GO" id="GO:0005739">
    <property type="term" value="C:mitochondrion"/>
    <property type="evidence" value="ECO:0007669"/>
    <property type="project" value="TreeGrafter"/>
</dbReference>
<feature type="non-terminal residue" evidence="9">
    <location>
        <position position="1"/>
    </location>
</feature>
<gene>
    <name evidence="9" type="primary">140up</name>
    <name evidence="9" type="ORF">G6Z78_0006779</name>
</gene>
<comment type="caution">
    <text evidence="9">The sequence shown here is derived from an EMBL/GenBank/DDBJ whole genome shotgun (WGS) entry which is preliminary data.</text>
</comment>
<reference evidence="9" key="1">
    <citation type="submission" date="2020-02" db="EMBL/GenBank/DDBJ databases">
        <title>Relaxed selection underlies rapid genomic changes in the transitions from sociality to social parasitism in ants.</title>
        <authorList>
            <person name="Bi X."/>
        </authorList>
    </citation>
    <scope>NUCLEOTIDE SEQUENCE</scope>
    <source>
        <strain evidence="9">BGI-DK2014c</strain>
        <tissue evidence="9">Whole body</tissue>
    </source>
</reference>
<sequence>INYSKLKMTRLLIRSPMLMSIFPFFKSNDQYDKPANTIIKPLDDELGWDRVKKIFSLEETGYSKELQSIINITVSGFAVGLVMAGTSSAKTTINNFIMNNEATRFLSHFDAKQSLQRLVVINFLKKGGRYGIKLGTFCFIFSSITTCTSSYRGKIALENYILGGSIAGLLFKMNLGFRGALVGTGLGSILGGVCGGVSLLILKLSGITIDEVLEAQKNWINARNMTSEMIKQHMSSELPEIQKLYEGNKKLRDINENDNNQNKINP</sequence>
<evidence type="ECO:0000256" key="8">
    <source>
        <dbReference type="SAM" id="Phobius"/>
    </source>
</evidence>
<proteinExistence type="inferred from homology"/>
<evidence type="ECO:0000256" key="1">
    <source>
        <dbReference type="ARBA" id="ARBA00004141"/>
    </source>
</evidence>
<protein>
    <recommendedName>
        <fullName evidence="6">Complex I assembly factor TIMMDC1, mitochondrial</fullName>
    </recommendedName>
    <alternativeName>
        <fullName evidence="7">Translocase of inner mitochondrial membrane domain-containing protein 1</fullName>
    </alternativeName>
</protein>
<feature type="non-terminal residue" evidence="9">
    <location>
        <position position="266"/>
    </location>
</feature>
<dbReference type="Proteomes" id="UP000668214">
    <property type="component" value="Unassembled WGS sequence"/>
</dbReference>